<evidence type="ECO:0000256" key="2">
    <source>
        <dbReference type="SAM" id="MobiDB-lite"/>
    </source>
</evidence>
<keyword evidence="4" id="KW-1185">Reference proteome</keyword>
<evidence type="ECO:0000313" key="3">
    <source>
        <dbReference type="EMBL" id="KAG5682421.1"/>
    </source>
</evidence>
<dbReference type="AlphaFoldDB" id="A0A9J6CKE3"/>
<reference evidence="3" key="1">
    <citation type="submission" date="2021-03" db="EMBL/GenBank/DDBJ databases">
        <title>Chromosome level genome of the anhydrobiotic midge Polypedilum vanderplanki.</title>
        <authorList>
            <person name="Yoshida Y."/>
            <person name="Kikawada T."/>
            <person name="Gusev O."/>
        </authorList>
    </citation>
    <scope>NUCLEOTIDE SEQUENCE</scope>
    <source>
        <strain evidence="3">NIAS01</strain>
        <tissue evidence="3">Whole body or cell culture</tissue>
    </source>
</reference>
<dbReference type="EMBL" id="JADBJN010000001">
    <property type="protein sequence ID" value="KAG5682421.1"/>
    <property type="molecule type" value="Genomic_DNA"/>
</dbReference>
<feature type="compositionally biased region" description="Low complexity" evidence="2">
    <location>
        <begin position="626"/>
        <end position="638"/>
    </location>
</feature>
<gene>
    <name evidence="3" type="ORF">PVAND_011774</name>
</gene>
<comment type="caution">
    <text evidence="3">The sequence shown here is derived from an EMBL/GenBank/DDBJ whole genome shotgun (WGS) entry which is preliminary data.</text>
</comment>
<protein>
    <submittedName>
        <fullName evidence="3">Uncharacterized protein</fullName>
    </submittedName>
</protein>
<dbReference type="OrthoDB" id="25391at2759"/>
<sequence>MNSKQSELTIFQGAPSIHIDNNQHIREEEEIIEDQKRRDAELHDELVKEFGNISEYEDDDVSETEYSTHFSFRRNSKNKHDANDHKDFPLRDDFMILNNKIDAKDREIEKLSELLNIERKKHKTIIDEYEKRLTIFESEKERALMSRDQAQENLVESKGKMIEIKDINEKLMSKIKLLQSENEQLVGEMESTKLMLSDVQTKYNMVEKNVLFNAECNTDLIIKQTQERHNAQIAMMQQQIDNFKKRYDELEHNYKHLDIRYKELQKSRETMLIEKTEIINQLSKNLEESQRQCQDLLQQPQLINENKRLQIAIEAIENQKIEMSQTINKLQKTIQEQKSEIETMDSIMNDCSKNNQSFAEMSNFINREPLKNVNSSTPVTTETKLTKVMDELIKSQNNIRNKREEIKILEKQLKEKDDEIENMRNDENKLLIELNQYKDEVLKLQSKISLMQKEFTNQNANDKEEINNLKKEVDMKTVECENIRCQIDSLKLIEVETHRKLESKDEQLRNTIQEMYDLRKKIQEFNNFENQKCEKCENYAIQIEKLELSYNETQNLNANYLNELNSLKAELTNAQQSLQALQDQINLQNSRDKEIEKLQEKAKEFENFMRNTNKESSESGKSLNDSQNNEISNSQSEIENNEKKLNTETKIRDEMARIFANQIKTLEKRFVDESKKMQSQIVSLMSELNEKTADLDVASEQLELLKYTIVQERKDFQEHLKQKDESFKEKVQKYQKHISDLNEQLELIDGERILIENLKKQIEDERALLNQKELDTASKLKSLQHESTKIIEELNEKYKKAKKTAANYKQYSEDKEKHYRSECERIKAGYAEAIEKAQIQFQKTIKENEEIYQQKLKRIEQEYKFKIEVLKEMLDKKSQNL</sequence>
<feature type="coiled-coil region" evidence="1">
    <location>
        <begin position="94"/>
        <end position="188"/>
    </location>
</feature>
<evidence type="ECO:0000313" key="4">
    <source>
        <dbReference type="Proteomes" id="UP001107558"/>
    </source>
</evidence>
<evidence type="ECO:0000256" key="1">
    <source>
        <dbReference type="SAM" id="Coils"/>
    </source>
</evidence>
<dbReference type="Proteomes" id="UP001107558">
    <property type="component" value="Chromosome 1"/>
</dbReference>
<accession>A0A9J6CKE3</accession>
<feature type="coiled-coil region" evidence="1">
    <location>
        <begin position="226"/>
        <end position="347"/>
    </location>
</feature>
<feature type="coiled-coil region" evidence="1">
    <location>
        <begin position="681"/>
        <end position="876"/>
    </location>
</feature>
<keyword evidence="1" id="KW-0175">Coiled coil</keyword>
<feature type="region of interest" description="Disordered" evidence="2">
    <location>
        <begin position="611"/>
        <end position="647"/>
    </location>
</feature>
<organism evidence="3 4">
    <name type="scientific">Polypedilum vanderplanki</name>
    <name type="common">Sleeping chironomid midge</name>
    <dbReference type="NCBI Taxonomy" id="319348"/>
    <lineage>
        <taxon>Eukaryota</taxon>
        <taxon>Metazoa</taxon>
        <taxon>Ecdysozoa</taxon>
        <taxon>Arthropoda</taxon>
        <taxon>Hexapoda</taxon>
        <taxon>Insecta</taxon>
        <taxon>Pterygota</taxon>
        <taxon>Neoptera</taxon>
        <taxon>Endopterygota</taxon>
        <taxon>Diptera</taxon>
        <taxon>Nematocera</taxon>
        <taxon>Chironomoidea</taxon>
        <taxon>Chironomidae</taxon>
        <taxon>Chironominae</taxon>
        <taxon>Polypedilum</taxon>
        <taxon>Polypedilum</taxon>
    </lineage>
</organism>
<proteinExistence type="predicted"/>
<name>A0A9J6CKE3_POLVA</name>